<keyword evidence="2" id="KW-0503">Monooxygenase</keyword>
<name>A0ABS7PCZ6_9SPHN</name>
<dbReference type="Pfam" id="PF03992">
    <property type="entry name" value="ABM"/>
    <property type="match status" value="1"/>
</dbReference>
<accession>A0ABS7PCZ6</accession>
<dbReference type="InterPro" id="IPR011008">
    <property type="entry name" value="Dimeric_a/b-barrel"/>
</dbReference>
<evidence type="ECO:0000313" key="3">
    <source>
        <dbReference type="Proteomes" id="UP000759298"/>
    </source>
</evidence>
<dbReference type="Gene3D" id="3.30.70.100">
    <property type="match status" value="1"/>
</dbReference>
<dbReference type="EMBL" id="JAHWXP010000002">
    <property type="protein sequence ID" value="MBY8336914.1"/>
    <property type="molecule type" value="Genomic_DNA"/>
</dbReference>
<gene>
    <name evidence="2" type="ORF">KYN89_07615</name>
</gene>
<dbReference type="SUPFAM" id="SSF54909">
    <property type="entry name" value="Dimeric alpha+beta barrel"/>
    <property type="match status" value="1"/>
</dbReference>
<dbReference type="InterPro" id="IPR052936">
    <property type="entry name" value="Jasmonate_Hydroxylase-like"/>
</dbReference>
<dbReference type="GO" id="GO:0004497">
    <property type="term" value="F:monooxygenase activity"/>
    <property type="evidence" value="ECO:0007669"/>
    <property type="project" value="UniProtKB-KW"/>
</dbReference>
<dbReference type="RefSeq" id="WP_222824514.1">
    <property type="nucleotide sequence ID" value="NZ_JAHWXP010000002.1"/>
</dbReference>
<proteinExistence type="predicted"/>
<comment type="caution">
    <text evidence="2">The sequence shown here is derived from an EMBL/GenBank/DDBJ whole genome shotgun (WGS) entry which is preliminary data.</text>
</comment>
<dbReference type="PANTHER" id="PTHR37811">
    <property type="entry name" value="BLL5343 PROTEIN"/>
    <property type="match status" value="1"/>
</dbReference>
<sequence>MYLVVFRSRKRAGYDAAAYAEHADAMEALAREQPGFLAVKTYAADDGETVTISEWATREAAKAWRCHPDHAGVQDAGRTHHYAGYTMFTCLDPQVTHYQHDEPDEEDA</sequence>
<dbReference type="PANTHER" id="PTHR37811:SF2">
    <property type="entry name" value="ABM DOMAIN-CONTAINING PROTEIN"/>
    <property type="match status" value="1"/>
</dbReference>
<reference evidence="2 3" key="1">
    <citation type="submission" date="2021-07" db="EMBL/GenBank/DDBJ databases">
        <title>Alteriqipengyuania abyssalis NZ-12B nov, sp.nov isolated from deep sea sponge in pacific ocean.</title>
        <authorList>
            <person name="Tareen S."/>
            <person name="Wink J."/>
        </authorList>
    </citation>
    <scope>NUCLEOTIDE SEQUENCE [LARGE SCALE GENOMIC DNA]</scope>
    <source>
        <strain evidence="2 3">NZ-12B</strain>
    </source>
</reference>
<dbReference type="Proteomes" id="UP000759298">
    <property type="component" value="Unassembled WGS sequence"/>
</dbReference>
<keyword evidence="3" id="KW-1185">Reference proteome</keyword>
<dbReference type="InterPro" id="IPR007138">
    <property type="entry name" value="ABM_dom"/>
</dbReference>
<protein>
    <submittedName>
        <fullName evidence="2">Antibiotic biosynthesis monooxygenase</fullName>
    </submittedName>
</protein>
<keyword evidence="2" id="KW-0560">Oxidoreductase</keyword>
<evidence type="ECO:0000313" key="2">
    <source>
        <dbReference type="EMBL" id="MBY8336914.1"/>
    </source>
</evidence>
<organism evidence="2 3">
    <name type="scientific">Alteriqipengyuania abyssalis</name>
    <dbReference type="NCBI Taxonomy" id="2860200"/>
    <lineage>
        <taxon>Bacteria</taxon>
        <taxon>Pseudomonadati</taxon>
        <taxon>Pseudomonadota</taxon>
        <taxon>Alphaproteobacteria</taxon>
        <taxon>Sphingomonadales</taxon>
        <taxon>Erythrobacteraceae</taxon>
        <taxon>Alteriqipengyuania</taxon>
    </lineage>
</organism>
<evidence type="ECO:0000259" key="1">
    <source>
        <dbReference type="Pfam" id="PF03992"/>
    </source>
</evidence>
<feature type="domain" description="ABM" evidence="1">
    <location>
        <begin position="1"/>
        <end position="74"/>
    </location>
</feature>